<proteinExistence type="predicted"/>
<accession>A0A9P3LPI5</accession>
<dbReference type="Proteomes" id="UP000703269">
    <property type="component" value="Unassembled WGS sequence"/>
</dbReference>
<protein>
    <submittedName>
        <fullName evidence="1">Uncharacterized protein</fullName>
    </submittedName>
</protein>
<gene>
    <name evidence="1" type="ORF">PsYK624_173260</name>
</gene>
<sequence length="110" mass="12869">MSSQAESTKWFGHLWVLSDYKLEDLIWRIDDCIEGRDKSDPMPLKDLKEGLADFKHRMREDPSHITKDVLRAMEEALGVFHDRQRELLQITEEYQAVGKSLHELATRASQ</sequence>
<reference evidence="1 2" key="1">
    <citation type="submission" date="2021-08" db="EMBL/GenBank/DDBJ databases">
        <title>Draft Genome Sequence of Phanerochaete sordida strain YK-624.</title>
        <authorList>
            <person name="Mori T."/>
            <person name="Dohra H."/>
            <person name="Suzuki T."/>
            <person name="Kawagishi H."/>
            <person name="Hirai H."/>
        </authorList>
    </citation>
    <scope>NUCLEOTIDE SEQUENCE [LARGE SCALE GENOMIC DNA]</scope>
    <source>
        <strain evidence="1 2">YK-624</strain>
    </source>
</reference>
<evidence type="ECO:0000313" key="1">
    <source>
        <dbReference type="EMBL" id="GJF01020.1"/>
    </source>
</evidence>
<dbReference type="AlphaFoldDB" id="A0A9P3LPI5"/>
<organism evidence="1 2">
    <name type="scientific">Phanerochaete sordida</name>
    <dbReference type="NCBI Taxonomy" id="48140"/>
    <lineage>
        <taxon>Eukaryota</taxon>
        <taxon>Fungi</taxon>
        <taxon>Dikarya</taxon>
        <taxon>Basidiomycota</taxon>
        <taxon>Agaricomycotina</taxon>
        <taxon>Agaricomycetes</taxon>
        <taxon>Polyporales</taxon>
        <taxon>Phanerochaetaceae</taxon>
        <taxon>Phanerochaete</taxon>
    </lineage>
</organism>
<keyword evidence="2" id="KW-1185">Reference proteome</keyword>
<evidence type="ECO:0000313" key="2">
    <source>
        <dbReference type="Proteomes" id="UP000703269"/>
    </source>
</evidence>
<dbReference type="EMBL" id="BPQB01000317">
    <property type="protein sequence ID" value="GJF01020.1"/>
    <property type="molecule type" value="Genomic_DNA"/>
</dbReference>
<name>A0A9P3LPI5_9APHY</name>
<comment type="caution">
    <text evidence="1">The sequence shown here is derived from an EMBL/GenBank/DDBJ whole genome shotgun (WGS) entry which is preliminary data.</text>
</comment>